<organism evidence="1 2">
    <name type="scientific">Blautia obeum ATCC 29174</name>
    <dbReference type="NCBI Taxonomy" id="411459"/>
    <lineage>
        <taxon>Bacteria</taxon>
        <taxon>Bacillati</taxon>
        <taxon>Bacillota</taxon>
        <taxon>Clostridia</taxon>
        <taxon>Lachnospirales</taxon>
        <taxon>Lachnospiraceae</taxon>
        <taxon>Blautia</taxon>
    </lineage>
</organism>
<evidence type="ECO:0000313" key="2">
    <source>
        <dbReference type="Proteomes" id="UP000006002"/>
    </source>
</evidence>
<dbReference type="AlphaFoldDB" id="A5ZPL1"/>
<accession>A5ZPL1</accession>
<proteinExistence type="predicted"/>
<dbReference type="Proteomes" id="UP000006002">
    <property type="component" value="Unassembled WGS sequence"/>
</dbReference>
<reference evidence="1 2" key="1">
    <citation type="submission" date="2007-03" db="EMBL/GenBank/DDBJ databases">
        <authorList>
            <person name="Fulton L."/>
            <person name="Clifton S."/>
            <person name="Fulton B."/>
            <person name="Xu J."/>
            <person name="Minx P."/>
            <person name="Pepin K.H."/>
            <person name="Johnson M."/>
            <person name="Thiruvilangam P."/>
            <person name="Bhonagiri V."/>
            <person name="Nash W.E."/>
            <person name="Mardis E.R."/>
            <person name="Wilson R.K."/>
        </authorList>
    </citation>
    <scope>NUCLEOTIDE SEQUENCE [LARGE SCALE GENOMIC DNA]</scope>
    <source>
        <strain evidence="1 2">ATCC 29174</strain>
    </source>
</reference>
<name>A5ZPL1_9FIRM</name>
<dbReference type="EMBL" id="AAVO02000002">
    <property type="protein sequence ID" value="EDM88807.1"/>
    <property type="molecule type" value="Genomic_DNA"/>
</dbReference>
<gene>
    <name evidence="1" type="ORF">RUMOBE_00928</name>
</gene>
<evidence type="ECO:0000313" key="1">
    <source>
        <dbReference type="EMBL" id="EDM88807.1"/>
    </source>
</evidence>
<sequence length="37" mass="4713">MYFGKWCDMFAEYRNFYNFKTKRCLFEEKKEVSLMDL</sequence>
<dbReference type="eggNOG" id="ENOG502ZVS2">
    <property type="taxonomic scope" value="Bacteria"/>
</dbReference>
<protein>
    <submittedName>
        <fullName evidence="1">Uncharacterized protein</fullName>
    </submittedName>
</protein>
<reference evidence="1 2" key="2">
    <citation type="submission" date="2007-04" db="EMBL/GenBank/DDBJ databases">
        <title>Draft genome sequence of Ruminococcus obeum (ATCC 29174).</title>
        <authorList>
            <person name="Sudarsanam P."/>
            <person name="Ley R."/>
            <person name="Guruge J."/>
            <person name="Turnbaugh P.J."/>
            <person name="Mahowald M."/>
            <person name="Liep D."/>
            <person name="Gordon J."/>
        </authorList>
    </citation>
    <scope>NUCLEOTIDE SEQUENCE [LARGE SCALE GENOMIC DNA]</scope>
    <source>
        <strain evidence="1 2">ATCC 29174</strain>
    </source>
</reference>
<dbReference type="HOGENOM" id="CLU_3342379_0_0_9"/>
<comment type="caution">
    <text evidence="1">The sequence shown here is derived from an EMBL/GenBank/DDBJ whole genome shotgun (WGS) entry which is preliminary data.</text>
</comment>